<evidence type="ECO:0000313" key="4">
    <source>
        <dbReference type="Proteomes" id="UP000515344"/>
    </source>
</evidence>
<accession>A0A7G5XLJ2</accession>
<keyword evidence="2" id="KW-0560">Oxidoreductase</keyword>
<dbReference type="AlphaFoldDB" id="A0A7G5XLJ2"/>
<dbReference type="Pfam" id="PF13738">
    <property type="entry name" value="Pyr_redox_3"/>
    <property type="match status" value="1"/>
</dbReference>
<reference evidence="4" key="1">
    <citation type="submission" date="2020-08" db="EMBL/GenBank/DDBJ databases">
        <title>Lacibacter sp. S13-6-6 genome sequencing.</title>
        <authorList>
            <person name="Jin L."/>
        </authorList>
    </citation>
    <scope>NUCLEOTIDE SEQUENCE [LARGE SCALE GENOMIC DNA]</scope>
    <source>
        <strain evidence="4">S13-6-6</strain>
    </source>
</reference>
<name>A0A7G5XLJ2_9BACT</name>
<keyword evidence="4" id="KW-1185">Reference proteome</keyword>
<dbReference type="InterPro" id="IPR050097">
    <property type="entry name" value="Ferredoxin-NADP_redctase_2"/>
</dbReference>
<gene>
    <name evidence="3" type="primary">ypdA</name>
    <name evidence="3" type="ORF">H4075_09290</name>
</gene>
<dbReference type="SUPFAM" id="SSF51905">
    <property type="entry name" value="FAD/NAD(P)-binding domain"/>
    <property type="match status" value="1"/>
</dbReference>
<evidence type="ECO:0000256" key="1">
    <source>
        <dbReference type="ARBA" id="ARBA00022630"/>
    </source>
</evidence>
<dbReference type="Gene3D" id="3.50.50.60">
    <property type="entry name" value="FAD/NAD(P)-binding domain"/>
    <property type="match status" value="1"/>
</dbReference>
<dbReference type="PANTHER" id="PTHR48105">
    <property type="entry name" value="THIOREDOXIN REDUCTASE 1-RELATED-RELATED"/>
    <property type="match status" value="1"/>
</dbReference>
<dbReference type="NCBIfam" id="TIGR04018">
    <property type="entry name" value="Bthiol_YpdA"/>
    <property type="match status" value="1"/>
</dbReference>
<keyword evidence="1" id="KW-0285">Flavoprotein</keyword>
<evidence type="ECO:0000256" key="2">
    <source>
        <dbReference type="ARBA" id="ARBA00023002"/>
    </source>
</evidence>
<dbReference type="EMBL" id="CP060007">
    <property type="protein sequence ID" value="QNA46345.1"/>
    <property type="molecule type" value="Genomic_DNA"/>
</dbReference>
<dbReference type="KEGG" id="lacs:H4075_09290"/>
<dbReference type="InterPro" id="IPR023856">
    <property type="entry name" value="Bdr"/>
</dbReference>
<dbReference type="Proteomes" id="UP000515344">
    <property type="component" value="Chromosome"/>
</dbReference>
<dbReference type="PRINTS" id="PR00469">
    <property type="entry name" value="PNDRDTASEII"/>
</dbReference>
<sequence>MQTTHYPIIIIGGGPIGLACGIEAKKAGIPYLILEKGCLVNSLYNYPSNMTFFSTSERLEIGEVPFVSVNAKPTRAEALEYYRRVTVAYKLNINLFEEVNTVEKTTKGFSIQTTKQTYTADHIIIASGFYDIPYLLNVKGEHLPKVTHYYKDPHFYAFQKVIVVGANNSAVDAALETWRKGADVTMVIREKEVGERVKYWVRPDVVNRIEEGSIKAYYESSIMEIKEHEVIIQTPEGIKTIENDWVIAATGYQPNLSFLEKMGIALSNDDVRKPDYNEETHETNVPDIYLAGVICGGMNTSRLFIENSREHAVRIILSIQNK</sequence>
<protein>
    <submittedName>
        <fullName evidence="3">YpdA family putative bacillithiol disulfide reductase</fullName>
    </submittedName>
</protein>
<dbReference type="PRINTS" id="PR00368">
    <property type="entry name" value="FADPNR"/>
</dbReference>
<evidence type="ECO:0000313" key="3">
    <source>
        <dbReference type="EMBL" id="QNA46345.1"/>
    </source>
</evidence>
<dbReference type="RefSeq" id="WP_182806170.1">
    <property type="nucleotide sequence ID" value="NZ_CP060007.1"/>
</dbReference>
<dbReference type="InterPro" id="IPR036188">
    <property type="entry name" value="FAD/NAD-bd_sf"/>
</dbReference>
<proteinExistence type="predicted"/>
<organism evidence="3 4">
    <name type="scientific">Lacibacter sediminis</name>
    <dbReference type="NCBI Taxonomy" id="2760713"/>
    <lineage>
        <taxon>Bacteria</taxon>
        <taxon>Pseudomonadati</taxon>
        <taxon>Bacteroidota</taxon>
        <taxon>Chitinophagia</taxon>
        <taxon>Chitinophagales</taxon>
        <taxon>Chitinophagaceae</taxon>
        <taxon>Lacibacter</taxon>
    </lineage>
</organism>
<dbReference type="GO" id="GO:0016491">
    <property type="term" value="F:oxidoreductase activity"/>
    <property type="evidence" value="ECO:0007669"/>
    <property type="project" value="UniProtKB-KW"/>
</dbReference>